<protein>
    <submittedName>
        <fullName evidence="9">Rhomboid family intramembrane serine protease</fullName>
    </submittedName>
</protein>
<dbReference type="GO" id="GO:0006508">
    <property type="term" value="P:proteolysis"/>
    <property type="evidence" value="ECO:0007669"/>
    <property type="project" value="UniProtKB-KW"/>
</dbReference>
<proteinExistence type="inferred from homology"/>
<evidence type="ECO:0000313" key="10">
    <source>
        <dbReference type="Proteomes" id="UP001178662"/>
    </source>
</evidence>
<evidence type="ECO:0000256" key="2">
    <source>
        <dbReference type="ARBA" id="ARBA00009045"/>
    </source>
</evidence>
<dbReference type="PANTHER" id="PTHR43731:SF14">
    <property type="entry name" value="PRESENILIN-ASSOCIATED RHOMBOID-LIKE PROTEIN, MITOCHONDRIAL"/>
    <property type="match status" value="1"/>
</dbReference>
<dbReference type="Pfam" id="PF01694">
    <property type="entry name" value="Rhomboid"/>
    <property type="match status" value="1"/>
</dbReference>
<keyword evidence="9" id="KW-0645">Protease</keyword>
<feature type="transmembrane region" description="Helical" evidence="7">
    <location>
        <begin position="182"/>
        <end position="198"/>
    </location>
</feature>
<dbReference type="Proteomes" id="UP001178662">
    <property type="component" value="Chromosome"/>
</dbReference>
<evidence type="ECO:0000259" key="8">
    <source>
        <dbReference type="Pfam" id="PF01694"/>
    </source>
</evidence>
<dbReference type="SUPFAM" id="SSF144091">
    <property type="entry name" value="Rhomboid-like"/>
    <property type="match status" value="1"/>
</dbReference>
<feature type="transmembrane region" description="Helical" evidence="7">
    <location>
        <begin position="127"/>
        <end position="146"/>
    </location>
</feature>
<dbReference type="InterPro" id="IPR050925">
    <property type="entry name" value="Rhomboid_protease_S54"/>
</dbReference>
<comment type="subcellular location">
    <subcellularLocation>
        <location evidence="1">Membrane</location>
        <topology evidence="1">Multi-pass membrane protein</topology>
    </subcellularLocation>
</comment>
<evidence type="ECO:0000256" key="7">
    <source>
        <dbReference type="SAM" id="Phobius"/>
    </source>
</evidence>
<comment type="similarity">
    <text evidence="2">Belongs to the peptidase S54 family.</text>
</comment>
<reference evidence="9" key="1">
    <citation type="submission" date="2023-03" db="EMBL/GenBank/DDBJ databases">
        <title>Andean soil-derived lignocellulolytic bacterial consortium as a source of novel taxa and putative plastic-active enzymes.</title>
        <authorList>
            <person name="Diaz-Garcia L."/>
            <person name="Chuvochina M."/>
            <person name="Feuerriegel G."/>
            <person name="Bunk B."/>
            <person name="Sproer C."/>
            <person name="Streit W.R."/>
            <person name="Rodriguez L.M."/>
            <person name="Overmann J."/>
            <person name="Jimenez D.J."/>
        </authorList>
    </citation>
    <scope>NUCLEOTIDE SEQUENCE</scope>
    <source>
        <strain evidence="9">MAG 2441</strain>
    </source>
</reference>
<feature type="transmembrane region" description="Helical" evidence="7">
    <location>
        <begin position="158"/>
        <end position="176"/>
    </location>
</feature>
<dbReference type="Gene3D" id="1.20.1540.10">
    <property type="entry name" value="Rhomboid-like"/>
    <property type="match status" value="1"/>
</dbReference>
<dbReference type="AlphaFoldDB" id="A0AA95F1F0"/>
<accession>A0AA95F1F0</accession>
<evidence type="ECO:0000313" key="9">
    <source>
        <dbReference type="EMBL" id="WEK55902.1"/>
    </source>
</evidence>
<evidence type="ECO:0000256" key="4">
    <source>
        <dbReference type="ARBA" id="ARBA00022801"/>
    </source>
</evidence>
<feature type="transmembrane region" description="Helical" evidence="7">
    <location>
        <begin position="12"/>
        <end position="37"/>
    </location>
</feature>
<name>A0AA95F1F0_9BACL</name>
<dbReference type="InterPro" id="IPR035952">
    <property type="entry name" value="Rhomboid-like_sf"/>
</dbReference>
<organism evidence="9 10">
    <name type="scientific">Candidatus Cohnella colombiensis</name>
    <dbReference type="NCBI Taxonomy" id="3121368"/>
    <lineage>
        <taxon>Bacteria</taxon>
        <taxon>Bacillati</taxon>
        <taxon>Bacillota</taxon>
        <taxon>Bacilli</taxon>
        <taxon>Bacillales</taxon>
        <taxon>Paenibacillaceae</taxon>
        <taxon>Cohnella</taxon>
    </lineage>
</organism>
<sequence>MLFLRNETFKGYLKYYPITSCIIALNIVLFAVDFLFLDKQITYWGLFYAQSFYNDYGLDEPWRYVTSITLHGSFDHLLFNTFAIVIFAPPLERLFGHARYLLFYLVSGVFANVFSVIVYSGEVYPSVGASGAIYGLFGAYLYLAIFRRFAIDESTRKTIYITLIFGLIYSVIVPNISISAHVGGAISGFALMSLYAYLRTKRVIR</sequence>
<gene>
    <name evidence="9" type="ORF">P0Y55_07610</name>
</gene>
<feature type="transmembrane region" description="Helical" evidence="7">
    <location>
        <begin position="100"/>
        <end position="121"/>
    </location>
</feature>
<dbReference type="PANTHER" id="PTHR43731">
    <property type="entry name" value="RHOMBOID PROTEASE"/>
    <property type="match status" value="1"/>
</dbReference>
<keyword evidence="4" id="KW-0378">Hydrolase</keyword>
<evidence type="ECO:0000256" key="3">
    <source>
        <dbReference type="ARBA" id="ARBA00022692"/>
    </source>
</evidence>
<evidence type="ECO:0000256" key="1">
    <source>
        <dbReference type="ARBA" id="ARBA00004141"/>
    </source>
</evidence>
<feature type="domain" description="Peptidase S54 rhomboid" evidence="8">
    <location>
        <begin position="60"/>
        <end position="194"/>
    </location>
</feature>
<dbReference type="EMBL" id="CP119317">
    <property type="protein sequence ID" value="WEK55902.1"/>
    <property type="molecule type" value="Genomic_DNA"/>
</dbReference>
<keyword evidence="3 7" id="KW-0812">Transmembrane</keyword>
<evidence type="ECO:0000256" key="6">
    <source>
        <dbReference type="ARBA" id="ARBA00023136"/>
    </source>
</evidence>
<keyword evidence="6 7" id="KW-0472">Membrane</keyword>
<evidence type="ECO:0000256" key="5">
    <source>
        <dbReference type="ARBA" id="ARBA00022989"/>
    </source>
</evidence>
<dbReference type="GO" id="GO:0004252">
    <property type="term" value="F:serine-type endopeptidase activity"/>
    <property type="evidence" value="ECO:0007669"/>
    <property type="project" value="InterPro"/>
</dbReference>
<dbReference type="InterPro" id="IPR022764">
    <property type="entry name" value="Peptidase_S54_rhomboid_dom"/>
</dbReference>
<dbReference type="GO" id="GO:0016020">
    <property type="term" value="C:membrane"/>
    <property type="evidence" value="ECO:0007669"/>
    <property type="project" value="UniProtKB-SubCell"/>
</dbReference>
<keyword evidence="10" id="KW-1185">Reference proteome</keyword>
<keyword evidence="5 7" id="KW-1133">Transmembrane helix</keyword>